<comment type="caution">
    <text evidence="2">The sequence shown here is derived from an EMBL/GenBank/DDBJ whole genome shotgun (WGS) entry which is preliminary data.</text>
</comment>
<reference evidence="2 3" key="1">
    <citation type="submission" date="2018-08" db="EMBL/GenBank/DDBJ databases">
        <title>A genome reference for cultivated species of the human gut microbiota.</title>
        <authorList>
            <person name="Zou Y."/>
            <person name="Xue W."/>
            <person name="Luo G."/>
        </authorList>
    </citation>
    <scope>NUCLEOTIDE SEQUENCE [LARGE SCALE GENOMIC DNA]</scope>
    <source>
        <strain evidence="2 3">AF22-3AC</strain>
    </source>
</reference>
<dbReference type="EMBL" id="VVYV01000158">
    <property type="protein sequence ID" value="KAA5409588.1"/>
    <property type="molecule type" value="Genomic_DNA"/>
</dbReference>
<proteinExistence type="predicted"/>
<organism evidence="2 3">
    <name type="scientific">Bacteroides cellulosilyticus</name>
    <dbReference type="NCBI Taxonomy" id="246787"/>
    <lineage>
        <taxon>Bacteria</taxon>
        <taxon>Pseudomonadati</taxon>
        <taxon>Bacteroidota</taxon>
        <taxon>Bacteroidia</taxon>
        <taxon>Bacteroidales</taxon>
        <taxon>Bacteroidaceae</taxon>
        <taxon>Bacteroides</taxon>
    </lineage>
</organism>
<dbReference type="Proteomes" id="UP000448877">
    <property type="component" value="Unassembled WGS sequence"/>
</dbReference>
<dbReference type="Proteomes" id="UP000283341">
    <property type="component" value="Unassembled WGS sequence"/>
</dbReference>
<evidence type="ECO:0000313" key="3">
    <source>
        <dbReference type="Proteomes" id="UP000283341"/>
    </source>
</evidence>
<protein>
    <recommendedName>
        <fullName evidence="5">Lipoprotein</fullName>
    </recommendedName>
</protein>
<dbReference type="GeneID" id="66305641"/>
<sequence length="192" mass="23050">MKQIISYLSITCGIFLFAACHPYVEYVKVRTYKAKDYITKELEVYEPRELLYPILDSIIIKTRECPEYEKTKDCLAFDFSIREEAPYDLENRKGYPYLSISVIYYVPRLTCHHWTKAVFYYKGCSFYVIDTLADLFLQKTDRKVSISYIDPNKYQFEVFQRGDQDMFWSYLYKDEALQNICYGRCPVQFNEH</sequence>
<evidence type="ECO:0000313" key="4">
    <source>
        <dbReference type="Proteomes" id="UP000448877"/>
    </source>
</evidence>
<accession>A0A108TFS9</accession>
<evidence type="ECO:0000313" key="1">
    <source>
        <dbReference type="EMBL" id="KAA5409588.1"/>
    </source>
</evidence>
<dbReference type="RefSeq" id="WP_007219178.1">
    <property type="nucleotide sequence ID" value="NZ_CABMLT010000003.1"/>
</dbReference>
<dbReference type="AlphaFoldDB" id="A0A108TFS9"/>
<dbReference type="EMBL" id="QRVJ01000062">
    <property type="protein sequence ID" value="RGS29631.1"/>
    <property type="molecule type" value="Genomic_DNA"/>
</dbReference>
<name>A0A108TFS9_9BACE</name>
<reference evidence="1 4" key="2">
    <citation type="journal article" date="2019" name="Nat. Med.">
        <title>A library of human gut bacterial isolates paired with longitudinal multiomics data enables mechanistic microbiome research.</title>
        <authorList>
            <person name="Poyet M."/>
            <person name="Groussin M."/>
            <person name="Gibbons S.M."/>
            <person name="Avila-Pacheco J."/>
            <person name="Jiang X."/>
            <person name="Kearney S.M."/>
            <person name="Perrotta A.R."/>
            <person name="Berdy B."/>
            <person name="Zhao S."/>
            <person name="Lieberman T.D."/>
            <person name="Swanson P.K."/>
            <person name="Smith M."/>
            <person name="Roesemann S."/>
            <person name="Alexander J.E."/>
            <person name="Rich S.A."/>
            <person name="Livny J."/>
            <person name="Vlamakis H."/>
            <person name="Clish C."/>
            <person name="Bullock K."/>
            <person name="Deik A."/>
            <person name="Scott J."/>
            <person name="Pierce K.A."/>
            <person name="Xavier R.J."/>
            <person name="Alm E.J."/>
        </authorList>
    </citation>
    <scope>NUCLEOTIDE SEQUENCE [LARGE SCALE GENOMIC DNA]</scope>
    <source>
        <strain evidence="1 4">BIOML-A6</strain>
    </source>
</reference>
<dbReference type="PROSITE" id="PS51257">
    <property type="entry name" value="PROKAR_LIPOPROTEIN"/>
    <property type="match status" value="1"/>
</dbReference>
<evidence type="ECO:0008006" key="5">
    <source>
        <dbReference type="Google" id="ProtNLM"/>
    </source>
</evidence>
<evidence type="ECO:0000313" key="2">
    <source>
        <dbReference type="EMBL" id="RGS29631.1"/>
    </source>
</evidence>
<gene>
    <name evidence="2" type="ORF">DWX97_27070</name>
    <name evidence="1" type="ORF">F2Y81_29860</name>
</gene>